<name>A0AAW0DC73_9AGAR</name>
<proteinExistence type="predicted"/>
<evidence type="ECO:0000313" key="1">
    <source>
        <dbReference type="EMBL" id="KAK7048731.1"/>
    </source>
</evidence>
<comment type="caution">
    <text evidence="1">The sequence shown here is derived from an EMBL/GenBank/DDBJ whole genome shotgun (WGS) entry which is preliminary data.</text>
</comment>
<reference evidence="1 2" key="1">
    <citation type="journal article" date="2024" name="J Genomics">
        <title>Draft genome sequencing and assembly of Favolaschia claudopus CIRM-BRFM 2984 isolated from oak limbs.</title>
        <authorList>
            <person name="Navarro D."/>
            <person name="Drula E."/>
            <person name="Chaduli D."/>
            <person name="Cazenave R."/>
            <person name="Ahrendt S."/>
            <person name="Wang J."/>
            <person name="Lipzen A."/>
            <person name="Daum C."/>
            <person name="Barry K."/>
            <person name="Grigoriev I.V."/>
            <person name="Favel A."/>
            <person name="Rosso M.N."/>
            <person name="Martin F."/>
        </authorList>
    </citation>
    <scope>NUCLEOTIDE SEQUENCE [LARGE SCALE GENOMIC DNA]</scope>
    <source>
        <strain evidence="1 2">CIRM-BRFM 2984</strain>
    </source>
</reference>
<dbReference type="AlphaFoldDB" id="A0AAW0DC73"/>
<accession>A0AAW0DC73</accession>
<dbReference type="Proteomes" id="UP001362999">
    <property type="component" value="Unassembled WGS sequence"/>
</dbReference>
<keyword evidence="2" id="KW-1185">Reference proteome</keyword>
<dbReference type="EMBL" id="JAWWNJ010000009">
    <property type="protein sequence ID" value="KAK7048731.1"/>
    <property type="molecule type" value="Genomic_DNA"/>
</dbReference>
<organism evidence="1 2">
    <name type="scientific">Favolaschia claudopus</name>
    <dbReference type="NCBI Taxonomy" id="2862362"/>
    <lineage>
        <taxon>Eukaryota</taxon>
        <taxon>Fungi</taxon>
        <taxon>Dikarya</taxon>
        <taxon>Basidiomycota</taxon>
        <taxon>Agaricomycotina</taxon>
        <taxon>Agaricomycetes</taxon>
        <taxon>Agaricomycetidae</taxon>
        <taxon>Agaricales</taxon>
        <taxon>Marasmiineae</taxon>
        <taxon>Mycenaceae</taxon>
        <taxon>Favolaschia</taxon>
    </lineage>
</organism>
<evidence type="ECO:0008006" key="3">
    <source>
        <dbReference type="Google" id="ProtNLM"/>
    </source>
</evidence>
<gene>
    <name evidence="1" type="ORF">R3P38DRAFT_2871180</name>
</gene>
<protein>
    <recommendedName>
        <fullName evidence="3">ATP synthase protein MI25</fullName>
    </recommendedName>
</protein>
<evidence type="ECO:0000313" key="2">
    <source>
        <dbReference type="Proteomes" id="UP001362999"/>
    </source>
</evidence>
<sequence>MSQLQSSLLLGALSLIPNDTLRYTAIGLAAGAGIGYAVHLKRPSIQLNRLEIFIKGTEEIILAAKGSCLRDVLSLAEESIKLLEVKRSASVIQCRILDVNRLTWKQYRILCRDIIQAVERVKRVRTTVQLIVEAERQRKFTEDIATTQTVLARTTSPSVAGYSVSLGISSPV</sequence>